<evidence type="ECO:0000256" key="3">
    <source>
        <dbReference type="ARBA" id="ARBA00023163"/>
    </source>
</evidence>
<keyword evidence="3" id="KW-0804">Transcription</keyword>
<gene>
    <name evidence="5" type="ORF">DSM112329_04214</name>
</gene>
<evidence type="ECO:0000259" key="4">
    <source>
        <dbReference type="PROSITE" id="PS01124"/>
    </source>
</evidence>
<dbReference type="GO" id="GO:0005829">
    <property type="term" value="C:cytosol"/>
    <property type="evidence" value="ECO:0007669"/>
    <property type="project" value="TreeGrafter"/>
</dbReference>
<organism evidence="5">
    <name type="scientific">Paraconexibacter sp. AEG42_29</name>
    <dbReference type="NCBI Taxonomy" id="2997339"/>
    <lineage>
        <taxon>Bacteria</taxon>
        <taxon>Bacillati</taxon>
        <taxon>Actinomycetota</taxon>
        <taxon>Thermoleophilia</taxon>
        <taxon>Solirubrobacterales</taxon>
        <taxon>Paraconexibacteraceae</taxon>
        <taxon>Paraconexibacter</taxon>
    </lineage>
</organism>
<protein>
    <submittedName>
        <fullName evidence="5">HTH-type transcriptional regulator</fullName>
    </submittedName>
</protein>
<accession>A0AAU7B0A4</accession>
<dbReference type="Pfam" id="PF12833">
    <property type="entry name" value="HTH_18"/>
    <property type="match status" value="1"/>
</dbReference>
<dbReference type="PANTHER" id="PTHR47894">
    <property type="entry name" value="HTH-TYPE TRANSCRIPTIONAL REGULATOR GADX"/>
    <property type="match status" value="1"/>
</dbReference>
<dbReference type="InterPro" id="IPR009057">
    <property type="entry name" value="Homeodomain-like_sf"/>
</dbReference>
<proteinExistence type="predicted"/>
<keyword evidence="2" id="KW-0238">DNA-binding</keyword>
<dbReference type="KEGG" id="parq:DSM112329_04214"/>
<evidence type="ECO:0000256" key="1">
    <source>
        <dbReference type="ARBA" id="ARBA00023015"/>
    </source>
</evidence>
<dbReference type="Pfam" id="PF12625">
    <property type="entry name" value="Arabinose_bd"/>
    <property type="match status" value="1"/>
</dbReference>
<evidence type="ECO:0000313" key="5">
    <source>
        <dbReference type="EMBL" id="XAY07333.1"/>
    </source>
</evidence>
<dbReference type="GO" id="GO:0000976">
    <property type="term" value="F:transcription cis-regulatory region binding"/>
    <property type="evidence" value="ECO:0007669"/>
    <property type="project" value="TreeGrafter"/>
</dbReference>
<dbReference type="PROSITE" id="PS01124">
    <property type="entry name" value="HTH_ARAC_FAMILY_2"/>
    <property type="match status" value="1"/>
</dbReference>
<keyword evidence="1" id="KW-0805">Transcription regulation</keyword>
<reference evidence="5" key="1">
    <citation type="submission" date="2022-12" db="EMBL/GenBank/DDBJ databases">
        <title>Paraconexibacter alkalitolerans sp. nov. and Baekduia alba sp. nov., isolated from soil and emended description of the genera Paraconexibacter (Chun et al., 2020) and Baekduia (An et al., 2020).</title>
        <authorList>
            <person name="Vieira S."/>
            <person name="Huber K.J."/>
            <person name="Geppert A."/>
            <person name="Wolf J."/>
            <person name="Neumann-Schaal M."/>
            <person name="Muesken M."/>
            <person name="Overmann J."/>
        </authorList>
    </citation>
    <scope>NUCLEOTIDE SEQUENCE</scope>
    <source>
        <strain evidence="5">AEG42_29</strain>
    </source>
</reference>
<dbReference type="SMART" id="SM00342">
    <property type="entry name" value="HTH_ARAC"/>
    <property type="match status" value="1"/>
</dbReference>
<dbReference type="Gene3D" id="1.10.10.60">
    <property type="entry name" value="Homeodomain-like"/>
    <property type="match status" value="1"/>
</dbReference>
<dbReference type="InterPro" id="IPR018060">
    <property type="entry name" value="HTH_AraC"/>
</dbReference>
<sequence length="351" mass="38478">MLLATACEHGMSVAECLADTGLTADLLADPGAEILASQEEQMIRNIVTRFGQGPEVGLAAGSSYRLPTFGMFGLAIMSAQTPRQTIEVSLRVQDLSATLAHARLSDSADFGYMTLDSSHLTPTIRPFVIDHCLAAIWVPFVSLDGVPRTATIELTRRRPADTTPYRRMFGREPLFDQPADRIGFCHDFLDQRRPQVDPLALRQCEEQCRALIERRRARIGIAGLVREQLVRSFHVWPSMGDVAAALTVSERTLTRRLAAEGTSFRRIEATARRNRAEALLRQPSQTIEQVADALGYATCSAFVRAFRRWHGVPPGAWRHADCLASAASGEAAELQLVRGTPSTGHGSLEGT</sequence>
<dbReference type="EMBL" id="CP114014">
    <property type="protein sequence ID" value="XAY07333.1"/>
    <property type="molecule type" value="Genomic_DNA"/>
</dbReference>
<dbReference type="GO" id="GO:0003700">
    <property type="term" value="F:DNA-binding transcription factor activity"/>
    <property type="evidence" value="ECO:0007669"/>
    <property type="project" value="InterPro"/>
</dbReference>
<name>A0AAU7B0A4_9ACTN</name>
<dbReference type="AlphaFoldDB" id="A0AAU7B0A4"/>
<feature type="domain" description="HTH araC/xylS-type" evidence="4">
    <location>
        <begin position="219"/>
        <end position="320"/>
    </location>
</feature>
<dbReference type="InterPro" id="IPR032687">
    <property type="entry name" value="AraC-type_N"/>
</dbReference>
<evidence type="ECO:0000256" key="2">
    <source>
        <dbReference type="ARBA" id="ARBA00023125"/>
    </source>
</evidence>
<dbReference type="SUPFAM" id="SSF46689">
    <property type="entry name" value="Homeodomain-like"/>
    <property type="match status" value="1"/>
</dbReference>
<dbReference type="PANTHER" id="PTHR47894:SF1">
    <property type="entry name" value="HTH-TYPE TRANSCRIPTIONAL REGULATOR VQSM"/>
    <property type="match status" value="1"/>
</dbReference>